<evidence type="ECO:0000313" key="5">
    <source>
        <dbReference type="Proteomes" id="UP000184512"/>
    </source>
</evidence>
<dbReference type="SUPFAM" id="SSF53613">
    <property type="entry name" value="Ribokinase-like"/>
    <property type="match status" value="1"/>
</dbReference>
<dbReference type="RefSeq" id="WP_073190587.1">
    <property type="nucleotide sequence ID" value="NZ_FQZG01000087.1"/>
</dbReference>
<dbReference type="Gene3D" id="3.40.1190.20">
    <property type="match status" value="1"/>
</dbReference>
<evidence type="ECO:0000259" key="3">
    <source>
        <dbReference type="Pfam" id="PF00294"/>
    </source>
</evidence>
<feature type="domain" description="Carbohydrate kinase PfkB" evidence="3">
    <location>
        <begin position="10"/>
        <end position="260"/>
    </location>
</feature>
<sequence>MTEASSLDTEVLAVGVTYRDLIMTGLPVLPALGEERHATGLHETWGGISNMARVCRALGMGTALSTPLGDDTASAQLADDMRALGIDMSLSRVHPGWRLPTTVALSTADDRAMATFETPPPDGVTAHLDDLAFRAGSVIVDMRDPVLPWIDRARAAGSTVYASRGFDTTGEWSSEALLSRGACDVWMLNELEAMAFTGEDDALLAARRLTAKVPLVVVTRGAAGLLAVDAASGEEAEVPAFAVRATGTTGAGDSALASFVFANTLPDLSLTRRLDLVAFIVAAILGRPSGAAEPPGLDDLLALALASDDPRLPRLAAALRGRA</sequence>
<dbReference type="AlphaFoldDB" id="A0A1M6MH81"/>
<organism evidence="4 5">
    <name type="scientific">Tessaracoccus bendigoensis DSM 12906</name>
    <dbReference type="NCBI Taxonomy" id="1123357"/>
    <lineage>
        <taxon>Bacteria</taxon>
        <taxon>Bacillati</taxon>
        <taxon>Actinomycetota</taxon>
        <taxon>Actinomycetes</taxon>
        <taxon>Propionibacteriales</taxon>
        <taxon>Propionibacteriaceae</taxon>
        <taxon>Tessaracoccus</taxon>
    </lineage>
</organism>
<reference evidence="4 5" key="1">
    <citation type="submission" date="2016-11" db="EMBL/GenBank/DDBJ databases">
        <authorList>
            <person name="Jaros S."/>
            <person name="Januszkiewicz K."/>
            <person name="Wedrychowicz H."/>
        </authorList>
    </citation>
    <scope>NUCLEOTIDE SEQUENCE [LARGE SCALE GENOMIC DNA]</scope>
    <source>
        <strain evidence="4 5">DSM 12906</strain>
    </source>
</reference>
<protein>
    <submittedName>
        <fullName evidence="4">Sugar or nucleoside kinase, ribokinase family</fullName>
    </submittedName>
</protein>
<dbReference type="PANTHER" id="PTHR10584:SF157">
    <property type="entry name" value="SULFOFRUCTOSE KINASE"/>
    <property type="match status" value="1"/>
</dbReference>
<dbReference type="Proteomes" id="UP000184512">
    <property type="component" value="Unassembled WGS sequence"/>
</dbReference>
<gene>
    <name evidence="4" type="ORF">SAMN02745244_03353</name>
</gene>
<evidence type="ECO:0000256" key="1">
    <source>
        <dbReference type="ARBA" id="ARBA00022679"/>
    </source>
</evidence>
<dbReference type="EMBL" id="FQZG01000087">
    <property type="protein sequence ID" value="SHJ82653.1"/>
    <property type="molecule type" value="Genomic_DNA"/>
</dbReference>
<dbReference type="STRING" id="1123357.SAMN02745244_03353"/>
<dbReference type="InterPro" id="IPR029056">
    <property type="entry name" value="Ribokinase-like"/>
</dbReference>
<dbReference type="Pfam" id="PF00294">
    <property type="entry name" value="PfkB"/>
    <property type="match status" value="1"/>
</dbReference>
<keyword evidence="5" id="KW-1185">Reference proteome</keyword>
<dbReference type="PANTHER" id="PTHR10584">
    <property type="entry name" value="SUGAR KINASE"/>
    <property type="match status" value="1"/>
</dbReference>
<proteinExistence type="predicted"/>
<dbReference type="GO" id="GO:0016301">
    <property type="term" value="F:kinase activity"/>
    <property type="evidence" value="ECO:0007669"/>
    <property type="project" value="UniProtKB-KW"/>
</dbReference>
<dbReference type="InterPro" id="IPR011611">
    <property type="entry name" value="PfkB_dom"/>
</dbReference>
<keyword evidence="1" id="KW-0808">Transferase</keyword>
<dbReference type="GO" id="GO:0005829">
    <property type="term" value="C:cytosol"/>
    <property type="evidence" value="ECO:0007669"/>
    <property type="project" value="TreeGrafter"/>
</dbReference>
<dbReference type="OrthoDB" id="9813569at2"/>
<accession>A0A1M6MH81</accession>
<name>A0A1M6MH81_9ACTN</name>
<evidence type="ECO:0000256" key="2">
    <source>
        <dbReference type="ARBA" id="ARBA00022777"/>
    </source>
</evidence>
<evidence type="ECO:0000313" key="4">
    <source>
        <dbReference type="EMBL" id="SHJ82653.1"/>
    </source>
</evidence>
<keyword evidence="2 4" id="KW-0418">Kinase</keyword>